<reference evidence="2" key="1">
    <citation type="submission" date="2016-03" db="EMBL/GenBank/DDBJ databases">
        <title>Gut transcriptome analysis on engorged females of Ornithodoros mimon (Acari: Argasidae) and phylogenetic inferences of soft ticks.</title>
        <authorList>
            <person name="Landulfo G.A."/>
            <person name="Giovanni D."/>
            <person name="Carvalho E."/>
            <person name="Junqueira-de-Azevedo I."/>
            <person name="Patane J."/>
            <person name="Mendoca R."/>
            <person name="Barros-Battesti D."/>
        </authorList>
    </citation>
    <scope>NUCLEOTIDE SEQUENCE</scope>
    <source>
        <strain evidence="2">Females</strain>
        <tissue evidence="2">Gut</tissue>
    </source>
</reference>
<proteinExistence type="predicted"/>
<organism evidence="2">
    <name type="scientific">Alectorobius mimon</name>
    <dbReference type="NCBI Taxonomy" id="360319"/>
    <lineage>
        <taxon>Eukaryota</taxon>
        <taxon>Metazoa</taxon>
        <taxon>Ecdysozoa</taxon>
        <taxon>Arthropoda</taxon>
        <taxon>Chelicerata</taxon>
        <taxon>Arachnida</taxon>
        <taxon>Acari</taxon>
        <taxon>Parasitiformes</taxon>
        <taxon>Ixodida</taxon>
        <taxon>Ixodoidea</taxon>
        <taxon>Argasidae</taxon>
        <taxon>Ornithodorinae</taxon>
        <taxon>Alectorobius</taxon>
    </lineage>
</organism>
<dbReference type="EMBL" id="GEIB01001456">
    <property type="protein sequence ID" value="JAR86791.1"/>
    <property type="molecule type" value="Transcribed_RNA"/>
</dbReference>
<dbReference type="AlphaFoldDB" id="A0A147B7P9"/>
<name>A0A147B7P9_9ACAR</name>
<feature type="non-terminal residue" evidence="2">
    <location>
        <position position="1"/>
    </location>
</feature>
<sequence>EGSFTMQLVIAISIFASLLQFIAGATTTNSPATTSSSRQEPLPTTAVLTLLTVLAAPALAFISANLKLLLIVLTALYLIFYTLTFLPGIGDGIISAFRAVEDSFRNASLAATADTLLGRLGVVQETCKSKAICELTRKAVTKYPTMAAMLRSFSAMKGQDKSTPVVRGVLAGVSGLTCDEVFTSCQDSKLAEVLPASWIS</sequence>
<keyword evidence="1" id="KW-1133">Transmembrane helix</keyword>
<keyword evidence="1" id="KW-0812">Transmembrane</keyword>
<feature type="transmembrane region" description="Helical" evidence="1">
    <location>
        <begin position="6"/>
        <end position="25"/>
    </location>
</feature>
<evidence type="ECO:0000256" key="1">
    <source>
        <dbReference type="SAM" id="Phobius"/>
    </source>
</evidence>
<feature type="transmembrane region" description="Helical" evidence="1">
    <location>
        <begin position="68"/>
        <end position="89"/>
    </location>
</feature>
<keyword evidence="1" id="KW-0472">Membrane</keyword>
<protein>
    <submittedName>
        <fullName evidence="2">Secreted</fullName>
    </submittedName>
</protein>
<accession>A0A147B7P9</accession>
<feature type="transmembrane region" description="Helical" evidence="1">
    <location>
        <begin position="45"/>
        <end position="62"/>
    </location>
</feature>
<evidence type="ECO:0000313" key="2">
    <source>
        <dbReference type="EMBL" id="JAR86791.1"/>
    </source>
</evidence>